<name>A0ABS0AM69_9GAMM</name>
<proteinExistence type="inferred from homology"/>
<dbReference type="SUPFAM" id="SSF158710">
    <property type="entry name" value="PSPTO4464-like"/>
    <property type="match status" value="1"/>
</dbReference>
<comment type="caution">
    <text evidence="6">The sequence shown here is derived from an EMBL/GenBank/DDBJ whole genome shotgun (WGS) entry which is preliminary data.</text>
</comment>
<dbReference type="NCBIfam" id="NF003593">
    <property type="entry name" value="PRK05255.1-1"/>
    <property type="match status" value="1"/>
</dbReference>
<evidence type="ECO:0000313" key="7">
    <source>
        <dbReference type="Proteomes" id="UP000662703"/>
    </source>
</evidence>
<dbReference type="PANTHER" id="PTHR38101">
    <property type="entry name" value="UPF0307 PROTEIN YJGA"/>
    <property type="match status" value="1"/>
</dbReference>
<evidence type="ECO:0000313" key="6">
    <source>
        <dbReference type="EMBL" id="MBF5055233.1"/>
    </source>
</evidence>
<sequence>MTEYNDPLPSKTRRKLEMQDLQDVGLKIMDLKAGQQARLPLSDALRAALEEARRINHPDARRRHALYVGRLISDGDTDSLLTALDTLTDPVRQQRLQQWTEQILACPGPRDAEPLLQRILEFYPEADRQTLRNQARNLIKARPEGDLAEANADQRARLKRERKRFQSLLNELEKNAALY</sequence>
<dbReference type="EMBL" id="ARXX01000005">
    <property type="protein sequence ID" value="MBF5055233.1"/>
    <property type="molecule type" value="Genomic_DNA"/>
</dbReference>
<dbReference type="InterPro" id="IPR023153">
    <property type="entry name" value="DarP_sf"/>
</dbReference>
<keyword evidence="1 5" id="KW-0963">Cytoplasm</keyword>
<protein>
    <recommendedName>
        <fullName evidence="5">Dual-action ribosomal maturation protein DarP</fullName>
    </recommendedName>
    <alternativeName>
        <fullName evidence="5">Large ribosomal subunit assembly factor DarP</fullName>
    </alternativeName>
</protein>
<keyword evidence="2 5" id="KW-0690">Ribosome biogenesis</keyword>
<dbReference type="Pfam" id="PF04751">
    <property type="entry name" value="DarP"/>
    <property type="match status" value="1"/>
</dbReference>
<comment type="similarity">
    <text evidence="5">Belongs to the DarP family.</text>
</comment>
<dbReference type="CDD" id="cd16331">
    <property type="entry name" value="YjgA-like"/>
    <property type="match status" value="1"/>
</dbReference>
<evidence type="ECO:0000256" key="5">
    <source>
        <dbReference type="HAMAP-Rule" id="MF_00765"/>
    </source>
</evidence>
<organism evidence="6 7">
    <name type="scientific">Alloalcanivorax profundimaris</name>
    <dbReference type="NCBI Taxonomy" id="2735259"/>
    <lineage>
        <taxon>Bacteria</taxon>
        <taxon>Pseudomonadati</taxon>
        <taxon>Pseudomonadota</taxon>
        <taxon>Gammaproteobacteria</taxon>
        <taxon>Oceanospirillales</taxon>
        <taxon>Alcanivoracaceae</taxon>
        <taxon>Alloalcanivorax</taxon>
    </lineage>
</organism>
<keyword evidence="4 5" id="KW-0694">RNA-binding</keyword>
<evidence type="ECO:0000256" key="2">
    <source>
        <dbReference type="ARBA" id="ARBA00022517"/>
    </source>
</evidence>
<evidence type="ECO:0000256" key="1">
    <source>
        <dbReference type="ARBA" id="ARBA00022490"/>
    </source>
</evidence>
<evidence type="ECO:0000256" key="3">
    <source>
        <dbReference type="ARBA" id="ARBA00022730"/>
    </source>
</evidence>
<dbReference type="PANTHER" id="PTHR38101:SF1">
    <property type="entry name" value="UPF0307 PROTEIN YJGA"/>
    <property type="match status" value="1"/>
</dbReference>
<dbReference type="Gene3D" id="1.10.60.30">
    <property type="entry name" value="PSPTO4464-like domains"/>
    <property type="match status" value="2"/>
</dbReference>
<comment type="subcellular location">
    <subcellularLocation>
        <location evidence="5">Cytoplasm</location>
    </subcellularLocation>
    <text evidence="5">Associates with late stage pre-50S ribosomal subunits.</text>
</comment>
<evidence type="ECO:0000256" key="4">
    <source>
        <dbReference type="ARBA" id="ARBA00022884"/>
    </source>
</evidence>
<gene>
    <name evidence="5" type="primary">darP</name>
    <name evidence="6" type="ORF">Y5W_00527</name>
</gene>
<reference evidence="6 7" key="1">
    <citation type="submission" date="2012-09" db="EMBL/GenBank/DDBJ databases">
        <title>Genome Sequence of alkane-degrading Bacterium Alcanivorax sp. 521-1.</title>
        <authorList>
            <person name="Lai Q."/>
            <person name="Shao Z."/>
        </authorList>
    </citation>
    <scope>NUCLEOTIDE SEQUENCE [LARGE SCALE GENOMIC DNA]</scope>
    <source>
        <strain evidence="6 7">521-1</strain>
    </source>
</reference>
<dbReference type="HAMAP" id="MF_00765">
    <property type="entry name" value="DarP"/>
    <property type="match status" value="1"/>
</dbReference>
<comment type="function">
    <text evidence="5">Member of a network of 50S ribosomal subunit biogenesis factors which assembles along the 30S-50S interface, preventing incorrect 23S rRNA structures from forming. Promotes peptidyl transferase center (PTC) maturation.</text>
</comment>
<accession>A0ABS0AM69</accession>
<dbReference type="RefSeq" id="WP_194864092.1">
    <property type="nucleotide sequence ID" value="NZ_ARXX01000005.1"/>
</dbReference>
<keyword evidence="7" id="KW-1185">Reference proteome</keyword>
<keyword evidence="3 5" id="KW-0699">rRNA-binding</keyword>
<dbReference type="Proteomes" id="UP000662703">
    <property type="component" value="Unassembled WGS sequence"/>
</dbReference>
<dbReference type="InterPro" id="IPR006839">
    <property type="entry name" value="DarP"/>
</dbReference>